<reference evidence="2 3" key="1">
    <citation type="submission" date="2017-12" db="EMBL/GenBank/DDBJ databases">
        <title>Comparative genomics of Botrytis spp.</title>
        <authorList>
            <person name="Valero-Jimenez C.A."/>
            <person name="Tapia P."/>
            <person name="Veloso J."/>
            <person name="Silva-Moreno E."/>
            <person name="Staats M."/>
            <person name="Valdes J.H."/>
            <person name="Van Kan J.A.L."/>
        </authorList>
    </citation>
    <scope>NUCLEOTIDE SEQUENCE [LARGE SCALE GENOMIC DNA]</scope>
    <source>
        <strain evidence="2 3">MUCL3349</strain>
    </source>
</reference>
<keyword evidence="3" id="KW-1185">Reference proteome</keyword>
<organism evidence="2 3">
    <name type="scientific">Botrytis porri</name>
    <dbReference type="NCBI Taxonomy" id="87229"/>
    <lineage>
        <taxon>Eukaryota</taxon>
        <taxon>Fungi</taxon>
        <taxon>Dikarya</taxon>
        <taxon>Ascomycota</taxon>
        <taxon>Pezizomycotina</taxon>
        <taxon>Leotiomycetes</taxon>
        <taxon>Helotiales</taxon>
        <taxon>Sclerotiniaceae</taxon>
        <taxon>Botrytis</taxon>
    </lineage>
</organism>
<feature type="compositionally biased region" description="Basic and acidic residues" evidence="1">
    <location>
        <begin position="99"/>
        <end position="122"/>
    </location>
</feature>
<dbReference type="Proteomes" id="UP000297280">
    <property type="component" value="Unassembled WGS sequence"/>
</dbReference>
<evidence type="ECO:0000313" key="3">
    <source>
        <dbReference type="Proteomes" id="UP000297280"/>
    </source>
</evidence>
<accession>A0A4Z1KSV8</accession>
<feature type="region of interest" description="Disordered" evidence="1">
    <location>
        <begin position="60"/>
        <end position="128"/>
    </location>
</feature>
<dbReference type="AlphaFoldDB" id="A0A4Z1KSV8"/>
<sequence>MDEKKRDGGIGLKGKLKVMRERRTWRSNGAFEGVGAAERAVQAKKKGDRGGVKAVFKRQKKELENAERPRKGVAAELEEDKIRRQQGIDGNDEEEEEVHPETGHDERQVVVEEGSAKPEGKDMPQLIA</sequence>
<dbReference type="EMBL" id="PQXO01000303">
    <property type="protein sequence ID" value="TGO86435.1"/>
    <property type="molecule type" value="Genomic_DNA"/>
</dbReference>
<gene>
    <name evidence="2" type="ORF">BPOR_0304g00090</name>
</gene>
<comment type="caution">
    <text evidence="2">The sequence shown here is derived from an EMBL/GenBank/DDBJ whole genome shotgun (WGS) entry which is preliminary data.</text>
</comment>
<name>A0A4Z1KSV8_9HELO</name>
<evidence type="ECO:0000256" key="1">
    <source>
        <dbReference type="SAM" id="MobiDB-lite"/>
    </source>
</evidence>
<evidence type="ECO:0000313" key="2">
    <source>
        <dbReference type="EMBL" id="TGO86435.1"/>
    </source>
</evidence>
<feature type="compositionally biased region" description="Basic and acidic residues" evidence="1">
    <location>
        <begin position="61"/>
        <end position="70"/>
    </location>
</feature>
<protein>
    <submittedName>
        <fullName evidence="2">Uncharacterized protein</fullName>
    </submittedName>
</protein>
<proteinExistence type="predicted"/>